<reference evidence="4 5" key="1">
    <citation type="submission" date="2014-05" db="EMBL/GenBank/DDBJ databases">
        <authorList>
            <person name="Sibley D."/>
            <person name="Venepally P."/>
            <person name="Karamycheva S."/>
            <person name="Hadjithomas M."/>
            <person name="Khan A."/>
            <person name="Brunk B."/>
            <person name="Roos D."/>
            <person name="Caler E."/>
            <person name="Lorenzi H."/>
        </authorList>
    </citation>
    <scope>NUCLEOTIDE SEQUENCE [LARGE SCALE GENOMIC DNA]</scope>
    <source>
        <strain evidence="4 5">RUB</strain>
    </source>
</reference>
<dbReference type="Gene3D" id="6.10.250.1880">
    <property type="match status" value="1"/>
</dbReference>
<dbReference type="Pfam" id="PF21609">
    <property type="entry name" value="Toxofilin-like_dom"/>
    <property type="match status" value="1"/>
</dbReference>
<feature type="region of interest" description="Disordered" evidence="1">
    <location>
        <begin position="33"/>
        <end position="63"/>
    </location>
</feature>
<proteinExistence type="predicted"/>
<dbReference type="OrthoDB" id="333139at2759"/>
<feature type="domain" description="Toxofilin" evidence="3">
    <location>
        <begin position="84"/>
        <end position="167"/>
    </location>
</feature>
<feature type="compositionally biased region" description="Basic and acidic residues" evidence="1">
    <location>
        <begin position="222"/>
        <end position="236"/>
    </location>
</feature>
<dbReference type="Proteomes" id="UP000028834">
    <property type="component" value="Unassembled WGS sequence"/>
</dbReference>
<name>A0A086M0A0_TOXGO</name>
<organism evidence="4 5">
    <name type="scientific">Toxoplasma gondii RUB</name>
    <dbReference type="NCBI Taxonomy" id="935652"/>
    <lineage>
        <taxon>Eukaryota</taxon>
        <taxon>Sar</taxon>
        <taxon>Alveolata</taxon>
        <taxon>Apicomplexa</taxon>
        <taxon>Conoidasida</taxon>
        <taxon>Coccidia</taxon>
        <taxon>Eucoccidiorida</taxon>
        <taxon>Eimeriorina</taxon>
        <taxon>Sarcocystidae</taxon>
        <taxon>Toxoplasma</taxon>
    </lineage>
</organism>
<evidence type="ECO:0000259" key="3">
    <source>
        <dbReference type="Pfam" id="PF21609"/>
    </source>
</evidence>
<dbReference type="InterPro" id="IPR049339">
    <property type="entry name" value="Toxofilin_sf"/>
</dbReference>
<dbReference type="AlphaFoldDB" id="A0A086M0A0"/>
<evidence type="ECO:0000256" key="2">
    <source>
        <dbReference type="SAM" id="SignalP"/>
    </source>
</evidence>
<evidence type="ECO:0000256" key="1">
    <source>
        <dbReference type="SAM" id="MobiDB-lite"/>
    </source>
</evidence>
<gene>
    <name evidence="4" type="ORF">TGRUB_214080</name>
</gene>
<dbReference type="EMBL" id="AFYV02001319">
    <property type="protein sequence ID" value="KFG62318.1"/>
    <property type="molecule type" value="Genomic_DNA"/>
</dbReference>
<protein>
    <submittedName>
        <fullName evidence="4">Toxofilin</fullName>
    </submittedName>
</protein>
<accession>A0A086M0A0</accession>
<dbReference type="VEuPathDB" id="ToxoDB:TGRUB_214080"/>
<feature type="chain" id="PRO_5001810623" evidence="2">
    <location>
        <begin position="24"/>
        <end position="245"/>
    </location>
</feature>
<comment type="caution">
    <text evidence="4">The sequence shown here is derived from an EMBL/GenBank/DDBJ whole genome shotgun (WGS) entry which is preliminary data.</text>
</comment>
<evidence type="ECO:0000313" key="5">
    <source>
        <dbReference type="Proteomes" id="UP000028834"/>
    </source>
</evidence>
<keyword evidence="2" id="KW-0732">Signal</keyword>
<feature type="signal peptide" evidence="2">
    <location>
        <begin position="1"/>
        <end position="23"/>
    </location>
</feature>
<sequence length="245" mass="27423">MAQYKSRPLAAFLLLITVGSLLTASESVQLSEGMKRLSMRGKSPSPKRGRFEGGDEGPSTMSPTVAARQQELGLLRPEERLIAGQAKQAALRTAHELGAFVLTPEQARAALLDEILRATQNLNLSKYENLNTDQQQAYEQVKKDLLEMSPETKSLLIENRKKEQGLLERAKKLFLKRNFHVTRQAAMAGRFLNDHRNANGELEQGAVKQAIQKANEQYNPTEEEKNYNEQQQEAKLKKVGALPPM</sequence>
<dbReference type="InterPro" id="IPR049338">
    <property type="entry name" value="Toxofilin_dom"/>
</dbReference>
<evidence type="ECO:0000313" key="4">
    <source>
        <dbReference type="EMBL" id="KFG62318.1"/>
    </source>
</evidence>
<feature type="region of interest" description="Disordered" evidence="1">
    <location>
        <begin position="215"/>
        <end position="245"/>
    </location>
</feature>